<evidence type="ECO:0000313" key="1">
    <source>
        <dbReference type="EMBL" id="KLU22944.1"/>
    </source>
</evidence>
<accession>A0A0J1CQL7</accession>
<dbReference type="RefSeq" id="WP_047895444.1">
    <property type="nucleotide sequence ID" value="NZ_AEJF01000170.1"/>
</dbReference>
<sequence length="76" mass="8210">MEDTIYTKGIYTATIGAHAVDGGQFRGVVTLVRDDGEDGEDSEPKLYDVAATSLSEEEALEEARALAHRILGELEL</sequence>
<gene>
    <name evidence="1" type="ORF">EOS_28000</name>
</gene>
<dbReference type="PATRIC" id="fig|908627.4.peg.6263"/>
<keyword evidence="2" id="KW-1185">Reference proteome</keyword>
<protein>
    <submittedName>
        <fullName evidence="1">Uncharacterized protein</fullName>
    </submittedName>
</protein>
<dbReference type="AlphaFoldDB" id="A0A0J1CQL7"/>
<proteinExistence type="predicted"/>
<organism evidence="1 2">
    <name type="scientific">Caballeronia mineralivorans PML1(12)</name>
    <dbReference type="NCBI Taxonomy" id="908627"/>
    <lineage>
        <taxon>Bacteria</taxon>
        <taxon>Pseudomonadati</taxon>
        <taxon>Pseudomonadota</taxon>
        <taxon>Betaproteobacteria</taxon>
        <taxon>Burkholderiales</taxon>
        <taxon>Burkholderiaceae</taxon>
        <taxon>Caballeronia</taxon>
    </lineage>
</organism>
<dbReference type="OrthoDB" id="9015539at2"/>
<reference evidence="1 2" key="1">
    <citation type="journal article" date="2015" name="Genome Announc.">
        <title>Draft Genome Sequence of Burkholderia sp. Strain PML1(12), an Ectomycorrhizosphere-Inhabiting Bacterium with Effective Mineral-Weathering Ability.</title>
        <authorList>
            <person name="Uroz S."/>
            <person name="Oger P."/>
        </authorList>
    </citation>
    <scope>NUCLEOTIDE SEQUENCE [LARGE SCALE GENOMIC DNA]</scope>
    <source>
        <strain evidence="2">PML1(12)</strain>
    </source>
</reference>
<name>A0A0J1CQL7_9BURK</name>
<dbReference type="Proteomes" id="UP000035963">
    <property type="component" value="Unassembled WGS sequence"/>
</dbReference>
<dbReference type="EMBL" id="AEJF01000170">
    <property type="protein sequence ID" value="KLU22944.1"/>
    <property type="molecule type" value="Genomic_DNA"/>
</dbReference>
<evidence type="ECO:0000313" key="2">
    <source>
        <dbReference type="Proteomes" id="UP000035963"/>
    </source>
</evidence>
<comment type="caution">
    <text evidence="1">The sequence shown here is derived from an EMBL/GenBank/DDBJ whole genome shotgun (WGS) entry which is preliminary data.</text>
</comment>